<keyword evidence="2" id="KW-0812">Transmembrane</keyword>
<dbReference type="OrthoDB" id="276034at2759"/>
<dbReference type="GO" id="GO:0006635">
    <property type="term" value="P:fatty acid beta-oxidation"/>
    <property type="evidence" value="ECO:0007669"/>
    <property type="project" value="InterPro"/>
</dbReference>
<dbReference type="InterPro" id="IPR002655">
    <property type="entry name" value="Acyl-CoA_oxidase_C"/>
</dbReference>
<proteinExistence type="predicted"/>
<dbReference type="VEuPathDB" id="TriTrypDB:ADEAN_000906400"/>
<gene>
    <name evidence="4" type="ORF">ADEAN_000906400</name>
</gene>
<reference evidence="4 5" key="1">
    <citation type="submission" date="2020-08" db="EMBL/GenBank/DDBJ databases">
        <authorList>
            <person name="Newling K."/>
            <person name="Davey J."/>
            <person name="Forrester S."/>
        </authorList>
    </citation>
    <scope>NUCLEOTIDE SEQUENCE [LARGE SCALE GENOMIC DNA]</scope>
    <source>
        <strain evidence="5">Crithidia deanei Carvalho (ATCC PRA-265)</strain>
    </source>
</reference>
<dbReference type="EMBL" id="LR877165">
    <property type="protein sequence ID" value="CAD2221532.1"/>
    <property type="molecule type" value="Genomic_DNA"/>
</dbReference>
<feature type="domain" description="Acyl-CoA oxidase C-terminal" evidence="3">
    <location>
        <begin position="229"/>
        <end position="339"/>
    </location>
</feature>
<evidence type="ECO:0000259" key="3">
    <source>
        <dbReference type="Pfam" id="PF01756"/>
    </source>
</evidence>
<dbReference type="GO" id="GO:0003997">
    <property type="term" value="F:acyl-CoA oxidase activity"/>
    <property type="evidence" value="ECO:0007669"/>
    <property type="project" value="InterPro"/>
</dbReference>
<feature type="transmembrane region" description="Helical" evidence="2">
    <location>
        <begin position="12"/>
        <end position="28"/>
    </location>
</feature>
<feature type="region of interest" description="Disordered" evidence="1">
    <location>
        <begin position="61"/>
        <end position="88"/>
    </location>
</feature>
<dbReference type="SUPFAM" id="SSF47203">
    <property type="entry name" value="Acyl-CoA dehydrogenase C-terminal domain-like"/>
    <property type="match status" value="1"/>
</dbReference>
<evidence type="ECO:0000313" key="4">
    <source>
        <dbReference type="EMBL" id="CAD2221532.1"/>
    </source>
</evidence>
<name>A0A7G2CTI5_9TRYP</name>
<keyword evidence="2" id="KW-1133">Transmembrane helix</keyword>
<evidence type="ECO:0000256" key="1">
    <source>
        <dbReference type="SAM" id="MobiDB-lite"/>
    </source>
</evidence>
<dbReference type="InterPro" id="IPR036250">
    <property type="entry name" value="AcylCo_DH-like_C"/>
</dbReference>
<sequence>MYYYMPRKSACWAPIVAVIILIWDFSIFKHRWWVWWRRVMCTLGPGTACCRRTVILSNTQGKAPTMKKRKKADVKNNNKKETNKESDYTTPLEERISYEDDMQLAGLLYFLQKSILEFHQFGNQFLGLHGSFYGMGLQAATDVVHARLEGPDVTHLAREVALKSVIKNVGTTHWGWWLSNMFEMIPSLDRFFKNPWYSPRIAELGRHLIFFSHKHYSTKKRLRYSREIERRRGGPEHQWYDWHMFRYDEVVHCGEAFMEMQFLTNMMSEMEVCSDPRARKLLRDIGWVFALTRQSESLPFLLLRKMMTPNKGVILQSHLDNIITVLAPQCVPLVTAMSVPLTWGAPADLEGYWSIPGTNINIQRGEALTTVEYGKTKQEQENIKEEEEEFDLFHGLADQPSYERKQKQK</sequence>
<dbReference type="AlphaFoldDB" id="A0A7G2CTI5"/>
<dbReference type="Proteomes" id="UP000515908">
    <property type="component" value="Chromosome 21"/>
</dbReference>
<feature type="compositionally biased region" description="Basic and acidic residues" evidence="1">
    <location>
        <begin position="73"/>
        <end position="88"/>
    </location>
</feature>
<keyword evidence="5" id="KW-1185">Reference proteome</keyword>
<accession>A0A7G2CTI5</accession>
<protein>
    <submittedName>
        <fullName evidence="4">Acyl-CoA oxidase, putative</fullName>
    </submittedName>
</protein>
<dbReference type="Pfam" id="PF01756">
    <property type="entry name" value="ACOX"/>
    <property type="match status" value="1"/>
</dbReference>
<dbReference type="GO" id="GO:0005777">
    <property type="term" value="C:peroxisome"/>
    <property type="evidence" value="ECO:0007669"/>
    <property type="project" value="InterPro"/>
</dbReference>
<evidence type="ECO:0000256" key="2">
    <source>
        <dbReference type="SAM" id="Phobius"/>
    </source>
</evidence>
<organism evidence="4 5">
    <name type="scientific">Angomonas deanei</name>
    <dbReference type="NCBI Taxonomy" id="59799"/>
    <lineage>
        <taxon>Eukaryota</taxon>
        <taxon>Discoba</taxon>
        <taxon>Euglenozoa</taxon>
        <taxon>Kinetoplastea</taxon>
        <taxon>Metakinetoplastina</taxon>
        <taxon>Trypanosomatida</taxon>
        <taxon>Trypanosomatidae</taxon>
        <taxon>Strigomonadinae</taxon>
        <taxon>Angomonas</taxon>
    </lineage>
</organism>
<evidence type="ECO:0000313" key="5">
    <source>
        <dbReference type="Proteomes" id="UP000515908"/>
    </source>
</evidence>
<keyword evidence="2" id="KW-0472">Membrane</keyword>
<dbReference type="Gene3D" id="1.20.140.10">
    <property type="entry name" value="Butyryl-CoA Dehydrogenase, subunit A, domain 3"/>
    <property type="match status" value="1"/>
</dbReference>